<keyword evidence="6 9" id="KW-0472">Membrane</keyword>
<dbReference type="PANTHER" id="PTHR42643:SF35">
    <property type="entry name" value="IONOTROPIC RECEPTOR 68A, ISOFORM A"/>
    <property type="match status" value="1"/>
</dbReference>
<evidence type="ECO:0000256" key="8">
    <source>
        <dbReference type="ARBA" id="ARBA00023180"/>
    </source>
</evidence>
<evidence type="ECO:0000313" key="11">
    <source>
        <dbReference type="EMBL" id="KAK7863542.1"/>
    </source>
</evidence>
<reference evidence="11 12" key="1">
    <citation type="submission" date="2024-03" db="EMBL/GenBank/DDBJ databases">
        <title>The genome assembly and annotation of the cricket Gryllus longicercus Weissman &amp; Gray.</title>
        <authorList>
            <person name="Szrajer S."/>
            <person name="Gray D."/>
            <person name="Ylla G."/>
        </authorList>
    </citation>
    <scope>NUCLEOTIDE SEQUENCE [LARGE SCALE GENOMIC DNA]</scope>
    <source>
        <strain evidence="11">DAG 2021-001</strain>
        <tissue evidence="11">Whole body minus gut</tissue>
    </source>
</reference>
<evidence type="ECO:0000259" key="10">
    <source>
        <dbReference type="Pfam" id="PF00060"/>
    </source>
</evidence>
<comment type="subcellular location">
    <subcellularLocation>
        <location evidence="1">Cell membrane</location>
        <topology evidence="1">Multi-pass membrane protein</topology>
    </subcellularLocation>
</comment>
<name>A0AAN9VJ46_9ORTH</name>
<dbReference type="AlphaFoldDB" id="A0AAN9VJ46"/>
<keyword evidence="7" id="KW-0675">Receptor</keyword>
<dbReference type="Pfam" id="PF00060">
    <property type="entry name" value="Lig_chan"/>
    <property type="match status" value="1"/>
</dbReference>
<evidence type="ECO:0000256" key="3">
    <source>
        <dbReference type="ARBA" id="ARBA00022475"/>
    </source>
</evidence>
<keyword evidence="4 9" id="KW-0812">Transmembrane</keyword>
<evidence type="ECO:0000313" key="12">
    <source>
        <dbReference type="Proteomes" id="UP001378592"/>
    </source>
</evidence>
<feature type="domain" description="Ionotropic glutamate receptor C-terminal" evidence="10">
    <location>
        <begin position="8"/>
        <end position="230"/>
    </location>
</feature>
<keyword evidence="12" id="KW-1185">Reference proteome</keyword>
<keyword evidence="5 9" id="KW-1133">Transmembrane helix</keyword>
<keyword evidence="8" id="KW-0325">Glycoprotein</keyword>
<dbReference type="EMBL" id="JAZDUA010000226">
    <property type="protein sequence ID" value="KAK7863542.1"/>
    <property type="molecule type" value="Genomic_DNA"/>
</dbReference>
<sequence>MLLLVSLPKLPPGWSLRLLTGWWWIYCVLVVVAYRASMTAILANPAPRVTIDTLDQLANSHISCGGWGEHEKEFFLTSLDDAGKKIGQKFEIVLNEEEAITKVAMGEFAYYGNIFFLRHARIMRQVSTNANHSIGRITVANAPGEKSLHIMRDCVINMPISIGLQKNSPLKTQIDQFLYRIIEAGLVKKWLYNVMLPTNTLENIIKESSSTSALMDLRKMYGALVALGIGYFLSSVVLIGEILHWNYIVKRSPYYDKYAIHLYYSRMKNVRNKM</sequence>
<gene>
    <name evidence="11" type="ORF">R5R35_011169</name>
</gene>
<dbReference type="GO" id="GO:0050906">
    <property type="term" value="P:detection of stimulus involved in sensory perception"/>
    <property type="evidence" value="ECO:0007669"/>
    <property type="project" value="UniProtKB-ARBA"/>
</dbReference>
<dbReference type="InterPro" id="IPR052192">
    <property type="entry name" value="Insect_Ionotropic_Sensory_Rcpt"/>
</dbReference>
<comment type="caution">
    <text evidence="11">The sequence shown here is derived from an EMBL/GenBank/DDBJ whole genome shotgun (WGS) entry which is preliminary data.</text>
</comment>
<protein>
    <recommendedName>
        <fullName evidence="10">Ionotropic glutamate receptor C-terminal domain-containing protein</fullName>
    </recommendedName>
</protein>
<dbReference type="InterPro" id="IPR001320">
    <property type="entry name" value="Iontro_rcpt_C"/>
</dbReference>
<evidence type="ECO:0000256" key="1">
    <source>
        <dbReference type="ARBA" id="ARBA00004651"/>
    </source>
</evidence>
<dbReference type="Gene3D" id="1.10.287.70">
    <property type="match status" value="1"/>
</dbReference>
<evidence type="ECO:0000256" key="5">
    <source>
        <dbReference type="ARBA" id="ARBA00022989"/>
    </source>
</evidence>
<dbReference type="SUPFAM" id="SSF53850">
    <property type="entry name" value="Periplasmic binding protein-like II"/>
    <property type="match status" value="1"/>
</dbReference>
<feature type="transmembrane region" description="Helical" evidence="9">
    <location>
        <begin position="20"/>
        <end position="43"/>
    </location>
</feature>
<evidence type="ECO:0000256" key="6">
    <source>
        <dbReference type="ARBA" id="ARBA00023136"/>
    </source>
</evidence>
<dbReference type="PANTHER" id="PTHR42643">
    <property type="entry name" value="IONOTROPIC RECEPTOR 20A-RELATED"/>
    <property type="match status" value="1"/>
</dbReference>
<evidence type="ECO:0000256" key="4">
    <source>
        <dbReference type="ARBA" id="ARBA00022692"/>
    </source>
</evidence>
<evidence type="ECO:0000256" key="2">
    <source>
        <dbReference type="ARBA" id="ARBA00008685"/>
    </source>
</evidence>
<proteinExistence type="inferred from homology"/>
<comment type="similarity">
    <text evidence="2">Belongs to the glutamate-gated ion channel (TC 1.A.10.1) family.</text>
</comment>
<accession>A0AAN9VJ46</accession>
<dbReference type="GO" id="GO:0015276">
    <property type="term" value="F:ligand-gated monoatomic ion channel activity"/>
    <property type="evidence" value="ECO:0007669"/>
    <property type="project" value="InterPro"/>
</dbReference>
<dbReference type="GO" id="GO:0005886">
    <property type="term" value="C:plasma membrane"/>
    <property type="evidence" value="ECO:0007669"/>
    <property type="project" value="UniProtKB-SubCell"/>
</dbReference>
<organism evidence="11 12">
    <name type="scientific">Gryllus longicercus</name>
    <dbReference type="NCBI Taxonomy" id="2509291"/>
    <lineage>
        <taxon>Eukaryota</taxon>
        <taxon>Metazoa</taxon>
        <taxon>Ecdysozoa</taxon>
        <taxon>Arthropoda</taxon>
        <taxon>Hexapoda</taxon>
        <taxon>Insecta</taxon>
        <taxon>Pterygota</taxon>
        <taxon>Neoptera</taxon>
        <taxon>Polyneoptera</taxon>
        <taxon>Orthoptera</taxon>
        <taxon>Ensifera</taxon>
        <taxon>Gryllidea</taxon>
        <taxon>Grylloidea</taxon>
        <taxon>Gryllidae</taxon>
        <taxon>Gryllinae</taxon>
        <taxon>Gryllus</taxon>
    </lineage>
</organism>
<dbReference type="Proteomes" id="UP001378592">
    <property type="component" value="Unassembled WGS sequence"/>
</dbReference>
<evidence type="ECO:0000256" key="7">
    <source>
        <dbReference type="ARBA" id="ARBA00023170"/>
    </source>
</evidence>
<feature type="transmembrane region" description="Helical" evidence="9">
    <location>
        <begin position="221"/>
        <end position="245"/>
    </location>
</feature>
<keyword evidence="3" id="KW-1003">Cell membrane</keyword>
<evidence type="ECO:0000256" key="9">
    <source>
        <dbReference type="SAM" id="Phobius"/>
    </source>
</evidence>